<keyword evidence="3" id="KW-0808">Transferase</keyword>
<reference evidence="2" key="2">
    <citation type="submission" date="2024-04" db="EMBL/GenBank/DDBJ databases">
        <authorList>
            <person name="Chen Y."/>
            <person name="Shah S."/>
            <person name="Dougan E. K."/>
            <person name="Thang M."/>
            <person name="Chan C."/>
        </authorList>
    </citation>
    <scope>NUCLEOTIDE SEQUENCE [LARGE SCALE GENOMIC DNA]</scope>
</reference>
<protein>
    <submittedName>
        <fullName evidence="3">Methyltransferase type 11 domain-containing protein</fullName>
    </submittedName>
</protein>
<dbReference type="EMBL" id="CAMXCT030001794">
    <property type="protein sequence ID" value="CAL4780455.1"/>
    <property type="molecule type" value="Genomic_DNA"/>
</dbReference>
<evidence type="ECO:0000313" key="4">
    <source>
        <dbReference type="Proteomes" id="UP001152797"/>
    </source>
</evidence>
<evidence type="ECO:0000313" key="1">
    <source>
        <dbReference type="EMBL" id="CAI3993143.1"/>
    </source>
</evidence>
<keyword evidence="4" id="KW-1185">Reference proteome</keyword>
<organism evidence="1">
    <name type="scientific">Cladocopium goreaui</name>
    <dbReference type="NCBI Taxonomy" id="2562237"/>
    <lineage>
        <taxon>Eukaryota</taxon>
        <taxon>Sar</taxon>
        <taxon>Alveolata</taxon>
        <taxon>Dinophyceae</taxon>
        <taxon>Suessiales</taxon>
        <taxon>Symbiodiniaceae</taxon>
        <taxon>Cladocopium</taxon>
    </lineage>
</organism>
<dbReference type="EMBL" id="CAMXCT010001794">
    <property type="protein sequence ID" value="CAI3993143.1"/>
    <property type="molecule type" value="Genomic_DNA"/>
</dbReference>
<dbReference type="Proteomes" id="UP001152797">
    <property type="component" value="Unassembled WGS sequence"/>
</dbReference>
<gene>
    <name evidence="1" type="ORF">C1SCF055_LOCUS19918</name>
</gene>
<evidence type="ECO:0000313" key="3">
    <source>
        <dbReference type="EMBL" id="CAL4780455.1"/>
    </source>
</evidence>
<dbReference type="GO" id="GO:0008168">
    <property type="term" value="F:methyltransferase activity"/>
    <property type="evidence" value="ECO:0007669"/>
    <property type="project" value="UniProtKB-KW"/>
</dbReference>
<sequence length="115" mass="13381">MSEAVRTAAVAKQPRRCWKLFFRCHLAQMLGVWPAKRQAQERDGQLGEGHLIRQLVRKLRPGGRAWFGGNVPSSAINIGNEPFRRRDWKRCLISLAQVRHLESERLKTDFFYCMS</sequence>
<accession>A0A9P1CLU4</accession>
<dbReference type="EMBL" id="CAMXCT020001794">
    <property type="protein sequence ID" value="CAL1146518.1"/>
    <property type="molecule type" value="Genomic_DNA"/>
</dbReference>
<comment type="caution">
    <text evidence="1">The sequence shown here is derived from an EMBL/GenBank/DDBJ whole genome shotgun (WGS) entry which is preliminary data.</text>
</comment>
<dbReference type="GO" id="GO:0032259">
    <property type="term" value="P:methylation"/>
    <property type="evidence" value="ECO:0007669"/>
    <property type="project" value="UniProtKB-KW"/>
</dbReference>
<proteinExistence type="predicted"/>
<name>A0A9P1CLU4_9DINO</name>
<reference evidence="1" key="1">
    <citation type="submission" date="2022-10" db="EMBL/GenBank/DDBJ databases">
        <authorList>
            <person name="Chen Y."/>
            <person name="Dougan E. K."/>
            <person name="Chan C."/>
            <person name="Rhodes N."/>
            <person name="Thang M."/>
        </authorList>
    </citation>
    <scope>NUCLEOTIDE SEQUENCE</scope>
</reference>
<dbReference type="AlphaFoldDB" id="A0A9P1CLU4"/>
<evidence type="ECO:0000313" key="2">
    <source>
        <dbReference type="EMBL" id="CAL1146518.1"/>
    </source>
</evidence>
<keyword evidence="3" id="KW-0489">Methyltransferase</keyword>